<organism evidence="6 7">
    <name type="scientific">Acanthaster planci</name>
    <name type="common">Crown-of-thorns starfish</name>
    <dbReference type="NCBI Taxonomy" id="133434"/>
    <lineage>
        <taxon>Eukaryota</taxon>
        <taxon>Metazoa</taxon>
        <taxon>Echinodermata</taxon>
        <taxon>Eleutherozoa</taxon>
        <taxon>Asterozoa</taxon>
        <taxon>Asteroidea</taxon>
        <taxon>Valvatacea</taxon>
        <taxon>Valvatida</taxon>
        <taxon>Acanthasteridae</taxon>
        <taxon>Acanthaster</taxon>
    </lineage>
</organism>
<feature type="compositionally biased region" description="Polar residues" evidence="4">
    <location>
        <begin position="485"/>
        <end position="494"/>
    </location>
</feature>
<evidence type="ECO:0000259" key="5">
    <source>
        <dbReference type="PROSITE" id="PS50961"/>
    </source>
</evidence>
<feature type="compositionally biased region" description="Basic and acidic residues" evidence="4">
    <location>
        <begin position="929"/>
        <end position="948"/>
    </location>
</feature>
<dbReference type="PROSITE" id="PS50961">
    <property type="entry name" value="HTH_LA"/>
    <property type="match status" value="1"/>
</dbReference>
<evidence type="ECO:0000256" key="4">
    <source>
        <dbReference type="SAM" id="MobiDB-lite"/>
    </source>
</evidence>
<dbReference type="InterPro" id="IPR058699">
    <property type="entry name" value="RRM_LARP4/4B"/>
</dbReference>
<evidence type="ECO:0000256" key="1">
    <source>
        <dbReference type="ARBA" id="ARBA00022553"/>
    </source>
</evidence>
<dbReference type="KEGG" id="aplc:110985143"/>
<dbReference type="PANTHER" id="PTHR22792">
    <property type="entry name" value="LUPUS LA PROTEIN-RELATED"/>
    <property type="match status" value="1"/>
</dbReference>
<protein>
    <submittedName>
        <fullName evidence="7">La-related protein 4-like isoform X1</fullName>
    </submittedName>
</protein>
<dbReference type="Pfam" id="PF05383">
    <property type="entry name" value="La"/>
    <property type="match status" value="1"/>
</dbReference>
<evidence type="ECO:0000313" key="7">
    <source>
        <dbReference type="RefSeq" id="XP_022101641.1"/>
    </source>
</evidence>
<evidence type="ECO:0000256" key="2">
    <source>
        <dbReference type="ARBA" id="ARBA00022884"/>
    </source>
</evidence>
<feature type="region of interest" description="Disordered" evidence="4">
    <location>
        <begin position="363"/>
        <end position="397"/>
    </location>
</feature>
<dbReference type="GO" id="GO:0010494">
    <property type="term" value="C:cytoplasmic stress granule"/>
    <property type="evidence" value="ECO:0007669"/>
    <property type="project" value="TreeGrafter"/>
</dbReference>
<feature type="compositionally biased region" description="Low complexity" evidence="4">
    <location>
        <begin position="853"/>
        <end position="888"/>
    </location>
</feature>
<keyword evidence="2 3" id="KW-0694">RNA-binding</keyword>
<feature type="domain" description="HTH La-type RNA-binding" evidence="5">
    <location>
        <begin position="169"/>
        <end position="258"/>
    </location>
</feature>
<feature type="compositionally biased region" description="Low complexity" evidence="4">
    <location>
        <begin position="558"/>
        <end position="571"/>
    </location>
</feature>
<dbReference type="Proteomes" id="UP000694845">
    <property type="component" value="Unplaced"/>
</dbReference>
<feature type="compositionally biased region" description="Polar residues" evidence="4">
    <location>
        <begin position="50"/>
        <end position="65"/>
    </location>
</feature>
<feature type="compositionally biased region" description="Basic and acidic residues" evidence="4">
    <location>
        <begin position="607"/>
        <end position="629"/>
    </location>
</feature>
<accession>A0A8B7ZEK0</accession>
<dbReference type="InterPro" id="IPR036388">
    <property type="entry name" value="WH-like_DNA-bd_sf"/>
</dbReference>
<dbReference type="InterPro" id="IPR036390">
    <property type="entry name" value="WH_DNA-bd_sf"/>
</dbReference>
<dbReference type="GeneID" id="110985143"/>
<dbReference type="RefSeq" id="XP_022101641.1">
    <property type="nucleotide sequence ID" value="XM_022245949.1"/>
</dbReference>
<feature type="region of interest" description="Disordered" evidence="4">
    <location>
        <begin position="796"/>
        <end position="816"/>
    </location>
</feature>
<dbReference type="InterPro" id="IPR006630">
    <property type="entry name" value="La_HTH"/>
</dbReference>
<dbReference type="GO" id="GO:0005829">
    <property type="term" value="C:cytosol"/>
    <property type="evidence" value="ECO:0007669"/>
    <property type="project" value="TreeGrafter"/>
</dbReference>
<dbReference type="CDD" id="cd12430">
    <property type="entry name" value="RRM_LARP4_5_like"/>
    <property type="match status" value="1"/>
</dbReference>
<evidence type="ECO:0000313" key="6">
    <source>
        <dbReference type="Proteomes" id="UP000694845"/>
    </source>
</evidence>
<dbReference type="SMART" id="SM00715">
    <property type="entry name" value="LA"/>
    <property type="match status" value="1"/>
</dbReference>
<evidence type="ECO:0000256" key="3">
    <source>
        <dbReference type="PROSITE-ProRule" id="PRU00332"/>
    </source>
</evidence>
<feature type="compositionally biased region" description="Polar residues" evidence="4">
    <location>
        <begin position="709"/>
        <end position="726"/>
    </location>
</feature>
<dbReference type="PANTHER" id="PTHR22792:SF131">
    <property type="entry name" value="LA-RELATED PROTEIN LARP4B"/>
    <property type="match status" value="1"/>
</dbReference>
<feature type="compositionally biased region" description="Low complexity" evidence="4">
    <location>
        <begin position="796"/>
        <end position="814"/>
    </location>
</feature>
<feature type="compositionally biased region" description="Basic and acidic residues" evidence="4">
    <location>
        <begin position="528"/>
        <end position="557"/>
    </location>
</feature>
<dbReference type="Gene3D" id="1.10.10.10">
    <property type="entry name" value="Winged helix-like DNA-binding domain superfamily/Winged helix DNA-binding domain"/>
    <property type="match status" value="1"/>
</dbReference>
<dbReference type="SUPFAM" id="SSF46785">
    <property type="entry name" value="Winged helix' DNA-binding domain"/>
    <property type="match status" value="1"/>
</dbReference>
<keyword evidence="1" id="KW-0597">Phosphoprotein</keyword>
<feature type="region of interest" description="Disordered" evidence="4">
    <location>
        <begin position="417"/>
        <end position="784"/>
    </location>
</feature>
<feature type="compositionally biased region" description="Polar residues" evidence="4">
    <location>
        <begin position="889"/>
        <end position="914"/>
    </location>
</feature>
<sequence length="962" mass="106205">MPTMLTFPPQGIWTVILAPENGSDNETAPKVKFSLLPMTTDRSNDGDDLTPSTVTAIPKKTTLNPNAKVFQSPKLANSVTSSADSTDSSPDWHDNENRSSQASSPQTAMTTQGPYQVNGDVGKFSGLGYPPSPESPVYSIQNGYISGPEYPYLPDGQLVTSDDLLQQELPKGEDLRKLLQRQLEYYFSRENLANDRYLQSQMDADQYVPISTIANFNAVKKLTKDMPLIVEVLRESPCVKVDDKGEMVRPNHKRCTVILREVSEATPLEEVKALFTGENCPKFVSCEFAHNSNWYITFESDADAQKAYRYIREEVGVFQGKPIMARIKAKPLQRINFSPKPSPVNGYTSTGQQMFTQQFQYPPSHLNNISQQPPQQQQQSSQQQQQQQSQSQQQQQYPFYSAGVGQSQQQWGVTSSSYFETPPMQQPQAFSPGAFPPPPPPPPPQNKFQAVNVNRQHAYQGPHSRPHHKSHSRTSSTPELRTTDRVNNSLFQENSIHRSHSERRTTPNGPQVVSPRGVFDSLRGGDVAPERRDDRDRRDDKERDRDREMTYSRRRDIPPASTLPVSSSSTSRNRYQDESPNSSANSLPPNSRGSRVGTSYRDRRPRRREDELQNRRNSRDIRDSRDKEQLAQTAKELPKAPSPQIDLASFPPLPGRTMIESEGSDKKEEETNNNDLVTPMADIVKGVKDPKRAAKSQEPCKPNHPATKDSATNTSSTGDSKEQPPSTAAAKTPTSLPSKQTQVPVATQTDLDLSPSPEAKSGPVTSQHHAKVSQTTSTAVNTTVTAPVSPAAVVARTTPTTGSTQTVSTGSQTTDCQTLPSISASCSASTTTQATDSAVPRLSYAAVTGKKAAKTTAASTSTATVSQASTSSTTATCSTPTTHSTESSMQPRQSQLPQASTSLQTHPQANTYTGPPNKPYIRPRYGMRGNDREQNFDPSFKYRRDYYTGRRSPPQPRYMNTK</sequence>
<feature type="compositionally biased region" description="Low complexity" evidence="4">
    <location>
        <begin position="579"/>
        <end position="591"/>
    </location>
</feature>
<feature type="compositionally biased region" description="Polar residues" evidence="4">
    <location>
        <begin position="98"/>
        <end position="115"/>
    </location>
</feature>
<feature type="region of interest" description="Disordered" evidence="4">
    <location>
        <begin position="853"/>
        <end position="962"/>
    </location>
</feature>
<feature type="compositionally biased region" description="Pro residues" evidence="4">
    <location>
        <begin position="434"/>
        <end position="445"/>
    </location>
</feature>
<dbReference type="AlphaFoldDB" id="A0A8B7ZEK0"/>
<dbReference type="GO" id="GO:0003730">
    <property type="term" value="F:mRNA 3'-UTR binding"/>
    <property type="evidence" value="ECO:0007669"/>
    <property type="project" value="TreeGrafter"/>
</dbReference>
<reference evidence="7" key="1">
    <citation type="submission" date="2025-08" db="UniProtKB">
        <authorList>
            <consortium name="RefSeq"/>
        </authorList>
    </citation>
    <scope>IDENTIFICATION</scope>
</reference>
<feature type="region of interest" description="Disordered" evidence="4">
    <location>
        <begin position="37"/>
        <end position="130"/>
    </location>
</feature>
<name>A0A8B7ZEK0_ACAPL</name>
<dbReference type="OrthoDB" id="10046764at2759"/>
<feature type="compositionally biased region" description="Polar residues" evidence="4">
    <location>
        <begin position="732"/>
        <end position="751"/>
    </location>
</feature>
<feature type="compositionally biased region" description="Low complexity" evidence="4">
    <location>
        <begin position="370"/>
        <end position="396"/>
    </location>
</feature>
<gene>
    <name evidence="7" type="primary">LOC110985143</name>
</gene>
<feature type="compositionally biased region" description="Low complexity" evidence="4">
    <location>
        <begin position="78"/>
        <end position="89"/>
    </location>
</feature>
<dbReference type="InterPro" id="IPR045180">
    <property type="entry name" value="La_dom_prot"/>
</dbReference>
<dbReference type="Pfam" id="PF26088">
    <property type="entry name" value="RRM_LARP4"/>
    <property type="match status" value="1"/>
</dbReference>
<dbReference type="CDD" id="cd08031">
    <property type="entry name" value="LARP_4_5_like"/>
    <property type="match status" value="1"/>
</dbReference>
<feature type="compositionally biased region" description="Low complexity" evidence="4">
    <location>
        <begin position="772"/>
        <end position="784"/>
    </location>
</feature>
<keyword evidence="6" id="KW-1185">Reference proteome</keyword>
<dbReference type="GO" id="GO:0045727">
    <property type="term" value="P:positive regulation of translation"/>
    <property type="evidence" value="ECO:0007669"/>
    <property type="project" value="TreeGrafter"/>
</dbReference>
<proteinExistence type="predicted"/>